<proteinExistence type="predicted"/>
<comment type="caution">
    <text evidence="1">The sequence shown here is derived from an EMBL/GenBank/DDBJ whole genome shotgun (WGS) entry which is preliminary data.</text>
</comment>
<protein>
    <submittedName>
        <fullName evidence="1">Uncharacterized protein</fullName>
    </submittedName>
</protein>
<accession>A0ACB8G4Q7</accession>
<sequence length="113" mass="12870">MVYCMQESYPGLVTATSMGINSRVPGKEPGNRITLAGWDNWQELDIAPNQCNIIRSQSRVAMPLIVTAYYNTFHISHLFPFLLQNVGFSSVLIPELLFFMFCPRSIKAFSSFW</sequence>
<dbReference type="Proteomes" id="UP000827872">
    <property type="component" value="Linkage Group LG02"/>
</dbReference>
<keyword evidence="2" id="KW-1185">Reference proteome</keyword>
<name>A0ACB8G4Q7_9SAUR</name>
<evidence type="ECO:0000313" key="1">
    <source>
        <dbReference type="EMBL" id="KAH8014365.1"/>
    </source>
</evidence>
<reference evidence="1" key="1">
    <citation type="submission" date="2021-08" db="EMBL/GenBank/DDBJ databases">
        <title>The first chromosome-level gecko genome reveals the dynamic sex chromosomes of Neotropical dwarf geckos (Sphaerodactylidae: Sphaerodactylus).</title>
        <authorList>
            <person name="Pinto B.J."/>
            <person name="Keating S.E."/>
            <person name="Gamble T."/>
        </authorList>
    </citation>
    <scope>NUCLEOTIDE SEQUENCE</scope>
    <source>
        <strain evidence="1">TG3544</strain>
    </source>
</reference>
<evidence type="ECO:0000313" key="2">
    <source>
        <dbReference type="Proteomes" id="UP000827872"/>
    </source>
</evidence>
<organism evidence="1 2">
    <name type="scientific">Sphaerodactylus townsendi</name>
    <dbReference type="NCBI Taxonomy" id="933632"/>
    <lineage>
        <taxon>Eukaryota</taxon>
        <taxon>Metazoa</taxon>
        <taxon>Chordata</taxon>
        <taxon>Craniata</taxon>
        <taxon>Vertebrata</taxon>
        <taxon>Euteleostomi</taxon>
        <taxon>Lepidosauria</taxon>
        <taxon>Squamata</taxon>
        <taxon>Bifurcata</taxon>
        <taxon>Gekkota</taxon>
        <taxon>Sphaerodactylidae</taxon>
        <taxon>Sphaerodactylus</taxon>
    </lineage>
</organism>
<dbReference type="EMBL" id="CM037615">
    <property type="protein sequence ID" value="KAH8014365.1"/>
    <property type="molecule type" value="Genomic_DNA"/>
</dbReference>
<gene>
    <name evidence="1" type="ORF">K3G42_028716</name>
</gene>